<dbReference type="EMBL" id="BMYJ01000007">
    <property type="protein sequence ID" value="GHC59531.1"/>
    <property type="molecule type" value="Genomic_DNA"/>
</dbReference>
<evidence type="ECO:0000259" key="7">
    <source>
        <dbReference type="Pfam" id="PF07005"/>
    </source>
</evidence>
<dbReference type="InterPro" id="IPR031475">
    <property type="entry name" value="NBD_C"/>
</dbReference>
<dbReference type="GO" id="GO:0005524">
    <property type="term" value="F:ATP binding"/>
    <property type="evidence" value="ECO:0007669"/>
    <property type="project" value="UniProtKB-KW"/>
</dbReference>
<dbReference type="Pfam" id="PF17042">
    <property type="entry name" value="NBD_C"/>
    <property type="match status" value="1"/>
</dbReference>
<comment type="caution">
    <text evidence="9">The sequence shown here is derived from an EMBL/GenBank/DDBJ whole genome shotgun (WGS) entry which is preliminary data.</text>
</comment>
<organism evidence="9 10">
    <name type="scientific">Neogemmobacter tilapiae</name>
    <dbReference type="NCBI Taxonomy" id="875041"/>
    <lineage>
        <taxon>Bacteria</taxon>
        <taxon>Pseudomonadati</taxon>
        <taxon>Pseudomonadota</taxon>
        <taxon>Alphaproteobacteria</taxon>
        <taxon>Rhodobacterales</taxon>
        <taxon>Paracoccaceae</taxon>
        <taxon>Neogemmobacter</taxon>
    </lineage>
</organism>
<dbReference type="AlphaFoldDB" id="A0A918WNG5"/>
<keyword evidence="6" id="KW-0119">Carbohydrate metabolism</keyword>
<evidence type="ECO:0000256" key="6">
    <source>
        <dbReference type="ARBA" id="ARBA00023277"/>
    </source>
</evidence>
<dbReference type="SUPFAM" id="SSF142764">
    <property type="entry name" value="YgbK-like"/>
    <property type="match status" value="1"/>
</dbReference>
<sequence length="347" mass="34806">MTGLQVAIIADDLTGALDSAAPFAAMGLRTVVLTGLEALPQAEGADVVALSLASREIPVGQAAARAEAAARALGGAVWLFKKIDSRLKGHVAAEVAAVAAVRGATRILACPAVPDLGRFVLGGALVGQGVAVPLPVAPALAPLPVEAPDVRGEADLEALMASLTPDVLLVGARGLASALARRLAKGAAPVPPLPGPLVILVGSRDPITLAQVELARQEPGVEWIAAPDGQVPQDAMPGATLLLQAMPGAGATGAAVSARLAKGLPVHLTARRGLLITGGETAGAVLAHLGLQALEVQGEVLPGLPLCRPLGAMEHLTIVTKSGGFGDVDALQRLIRQAKGDLDVAQR</sequence>
<keyword evidence="4" id="KW-0418">Kinase</keyword>
<evidence type="ECO:0000256" key="2">
    <source>
        <dbReference type="ARBA" id="ARBA00022679"/>
    </source>
</evidence>
<dbReference type="Gene3D" id="3.40.980.20">
    <property type="entry name" value="Four-carbon acid sugar kinase, nucleotide binding domain"/>
    <property type="match status" value="1"/>
</dbReference>
<evidence type="ECO:0000259" key="8">
    <source>
        <dbReference type="Pfam" id="PF17042"/>
    </source>
</evidence>
<feature type="domain" description="Four-carbon acid sugar kinase N-terminal" evidence="7">
    <location>
        <begin position="7"/>
        <end position="132"/>
    </location>
</feature>
<evidence type="ECO:0000256" key="1">
    <source>
        <dbReference type="ARBA" id="ARBA00005715"/>
    </source>
</evidence>
<evidence type="ECO:0000313" key="9">
    <source>
        <dbReference type="EMBL" id="GHC59531.1"/>
    </source>
</evidence>
<evidence type="ECO:0000256" key="4">
    <source>
        <dbReference type="ARBA" id="ARBA00022777"/>
    </source>
</evidence>
<dbReference type="InterPro" id="IPR010737">
    <property type="entry name" value="4-carb_acid_sugar_kinase_N"/>
</dbReference>
<comment type="similarity">
    <text evidence="1">Belongs to the four-carbon acid sugar kinase family.</text>
</comment>
<evidence type="ECO:0000256" key="5">
    <source>
        <dbReference type="ARBA" id="ARBA00022840"/>
    </source>
</evidence>
<dbReference type="InterPro" id="IPR042213">
    <property type="entry name" value="NBD_C_sf"/>
</dbReference>
<keyword evidence="3" id="KW-0547">Nucleotide-binding</keyword>
<dbReference type="RefSeq" id="WP_189411932.1">
    <property type="nucleotide sequence ID" value="NZ_BMYJ01000007.1"/>
</dbReference>
<dbReference type="Gene3D" id="3.40.50.10840">
    <property type="entry name" value="Putative sugar-binding, N-terminal domain"/>
    <property type="match status" value="1"/>
</dbReference>
<name>A0A918WNG5_9RHOB</name>
<proteinExistence type="inferred from homology"/>
<evidence type="ECO:0000313" key="10">
    <source>
        <dbReference type="Proteomes" id="UP000638981"/>
    </source>
</evidence>
<reference evidence="9" key="1">
    <citation type="journal article" date="2014" name="Int. J. Syst. Evol. Microbiol.">
        <title>Complete genome sequence of Corynebacterium casei LMG S-19264T (=DSM 44701T), isolated from a smear-ripened cheese.</title>
        <authorList>
            <consortium name="US DOE Joint Genome Institute (JGI-PGF)"/>
            <person name="Walter F."/>
            <person name="Albersmeier A."/>
            <person name="Kalinowski J."/>
            <person name="Ruckert C."/>
        </authorList>
    </citation>
    <scope>NUCLEOTIDE SEQUENCE</scope>
    <source>
        <strain evidence="9">KCTC 23310</strain>
    </source>
</reference>
<reference evidence="9" key="2">
    <citation type="submission" date="2020-09" db="EMBL/GenBank/DDBJ databases">
        <authorList>
            <person name="Sun Q."/>
            <person name="Kim S."/>
        </authorList>
    </citation>
    <scope>NUCLEOTIDE SEQUENCE</scope>
    <source>
        <strain evidence="9">KCTC 23310</strain>
    </source>
</reference>
<evidence type="ECO:0000256" key="3">
    <source>
        <dbReference type="ARBA" id="ARBA00022741"/>
    </source>
</evidence>
<dbReference type="InterPro" id="IPR037051">
    <property type="entry name" value="4-carb_acid_sugar_kinase_N_sf"/>
</dbReference>
<dbReference type="Proteomes" id="UP000638981">
    <property type="component" value="Unassembled WGS sequence"/>
</dbReference>
<evidence type="ECO:0008006" key="11">
    <source>
        <dbReference type="Google" id="ProtNLM"/>
    </source>
</evidence>
<dbReference type="Pfam" id="PF07005">
    <property type="entry name" value="SBD_N"/>
    <property type="match status" value="1"/>
</dbReference>
<accession>A0A918WNG5</accession>
<keyword evidence="10" id="KW-1185">Reference proteome</keyword>
<keyword evidence="2" id="KW-0808">Transferase</keyword>
<keyword evidence="5" id="KW-0067">ATP-binding</keyword>
<protein>
    <recommendedName>
        <fullName evidence="11">Four-carbon acid sugar kinase family protein</fullName>
    </recommendedName>
</protein>
<gene>
    <name evidence="9" type="ORF">GCM10007315_24100</name>
</gene>
<feature type="domain" description="Four-carbon acid sugar kinase nucleotide binding" evidence="8">
    <location>
        <begin position="250"/>
        <end position="331"/>
    </location>
</feature>
<dbReference type="GO" id="GO:0016301">
    <property type="term" value="F:kinase activity"/>
    <property type="evidence" value="ECO:0007669"/>
    <property type="project" value="UniProtKB-KW"/>
</dbReference>